<keyword evidence="6" id="KW-0106">Calcium</keyword>
<evidence type="ECO:0000256" key="7">
    <source>
        <dbReference type="ARBA" id="ARBA00022840"/>
    </source>
</evidence>
<feature type="transmembrane region" description="Helical" evidence="11">
    <location>
        <begin position="284"/>
        <end position="306"/>
    </location>
</feature>
<dbReference type="RefSeq" id="WP_290141491.1">
    <property type="nucleotide sequence ID" value="NZ_CP101620.1"/>
</dbReference>
<dbReference type="EC" id="7.2.2.10" evidence="2"/>
<dbReference type="InterPro" id="IPR006408">
    <property type="entry name" value="P-type_ATPase_IIB"/>
</dbReference>
<dbReference type="InterPro" id="IPR004014">
    <property type="entry name" value="ATPase_P-typ_cation-transptr_N"/>
</dbReference>
<gene>
    <name evidence="13" type="ORF">NMU03_04440</name>
</gene>
<evidence type="ECO:0000256" key="10">
    <source>
        <dbReference type="ARBA" id="ARBA00023136"/>
    </source>
</evidence>
<dbReference type="InterPro" id="IPR044492">
    <property type="entry name" value="P_typ_ATPase_HD_dom"/>
</dbReference>
<dbReference type="Gene3D" id="1.20.1110.10">
    <property type="entry name" value="Calcium-transporting ATPase, transmembrane domain"/>
    <property type="match status" value="1"/>
</dbReference>
<proteinExistence type="predicted"/>
<dbReference type="Gene3D" id="2.70.150.10">
    <property type="entry name" value="Calcium-transporting ATPase, cytoplasmic transduction domain A"/>
    <property type="match status" value="1"/>
</dbReference>
<protein>
    <recommendedName>
        <fullName evidence="2">P-type Ca(2+) transporter</fullName>
        <ecNumber evidence="2">7.2.2.10</ecNumber>
    </recommendedName>
</protein>
<evidence type="ECO:0000313" key="14">
    <source>
        <dbReference type="Proteomes" id="UP001060112"/>
    </source>
</evidence>
<dbReference type="NCBIfam" id="TIGR01517">
    <property type="entry name" value="ATPase-IIB_Ca"/>
    <property type="match status" value="1"/>
</dbReference>
<dbReference type="Pfam" id="PF00690">
    <property type="entry name" value="Cation_ATPase_N"/>
    <property type="match status" value="1"/>
</dbReference>
<keyword evidence="4 11" id="KW-0812">Transmembrane</keyword>
<organism evidence="13 14">
    <name type="scientific">Allocoprobacillus halotolerans</name>
    <dbReference type="NCBI Taxonomy" id="2944914"/>
    <lineage>
        <taxon>Bacteria</taxon>
        <taxon>Bacillati</taxon>
        <taxon>Bacillota</taxon>
        <taxon>Erysipelotrichia</taxon>
        <taxon>Erysipelotrichales</taxon>
        <taxon>Erysipelotrichaceae</taxon>
        <taxon>Allocoprobacillus</taxon>
    </lineage>
</organism>
<evidence type="ECO:0000256" key="4">
    <source>
        <dbReference type="ARBA" id="ARBA00022692"/>
    </source>
</evidence>
<dbReference type="SFLD" id="SFLDG00002">
    <property type="entry name" value="C1.7:_P-type_atpase_like"/>
    <property type="match status" value="1"/>
</dbReference>
<dbReference type="CDD" id="cd02089">
    <property type="entry name" value="P-type_ATPase_Ca_prok"/>
    <property type="match status" value="1"/>
</dbReference>
<dbReference type="InterPro" id="IPR059000">
    <property type="entry name" value="ATPase_P-type_domA"/>
</dbReference>
<feature type="transmembrane region" description="Helical" evidence="11">
    <location>
        <begin position="741"/>
        <end position="765"/>
    </location>
</feature>
<dbReference type="Gene3D" id="3.40.1110.10">
    <property type="entry name" value="Calcium-transporting ATPase, cytoplasmic domain N"/>
    <property type="match status" value="1"/>
</dbReference>
<keyword evidence="10 11" id="KW-0472">Membrane</keyword>
<dbReference type="SFLD" id="SFLDF00027">
    <property type="entry name" value="p-type_atpase"/>
    <property type="match status" value="1"/>
</dbReference>
<feature type="transmembrane region" description="Helical" evidence="11">
    <location>
        <begin position="62"/>
        <end position="79"/>
    </location>
</feature>
<dbReference type="InterPro" id="IPR008250">
    <property type="entry name" value="ATPase_P-typ_transduc_dom_A_sf"/>
</dbReference>
<evidence type="ECO:0000256" key="11">
    <source>
        <dbReference type="SAM" id="Phobius"/>
    </source>
</evidence>
<dbReference type="SMART" id="SM00831">
    <property type="entry name" value="Cation_ATPase_N"/>
    <property type="match status" value="1"/>
</dbReference>
<dbReference type="Gene3D" id="3.40.50.1000">
    <property type="entry name" value="HAD superfamily/HAD-like"/>
    <property type="match status" value="1"/>
</dbReference>
<dbReference type="EMBL" id="CP101620">
    <property type="protein sequence ID" value="UTY40057.1"/>
    <property type="molecule type" value="Genomic_DNA"/>
</dbReference>
<keyword evidence="3" id="KW-0406">Ion transport</keyword>
<evidence type="ECO:0000256" key="1">
    <source>
        <dbReference type="ARBA" id="ARBA00004141"/>
    </source>
</evidence>
<keyword evidence="7" id="KW-0067">ATP-binding</keyword>
<dbReference type="InterPro" id="IPR023299">
    <property type="entry name" value="ATPase_P-typ_cyto_dom_N"/>
</dbReference>
<dbReference type="Pfam" id="PF13246">
    <property type="entry name" value="Cation_ATPase"/>
    <property type="match status" value="1"/>
</dbReference>
<evidence type="ECO:0000256" key="5">
    <source>
        <dbReference type="ARBA" id="ARBA00022741"/>
    </source>
</evidence>
<evidence type="ECO:0000313" key="13">
    <source>
        <dbReference type="EMBL" id="UTY40057.1"/>
    </source>
</evidence>
<keyword evidence="8" id="KW-1278">Translocase</keyword>
<evidence type="ECO:0000256" key="8">
    <source>
        <dbReference type="ARBA" id="ARBA00022967"/>
    </source>
</evidence>
<keyword evidence="9 11" id="KW-1133">Transmembrane helix</keyword>
<dbReference type="InterPro" id="IPR006068">
    <property type="entry name" value="ATPase_P-typ_cation-transptr_C"/>
</dbReference>
<dbReference type="Pfam" id="PF00689">
    <property type="entry name" value="Cation_ATPase_C"/>
    <property type="match status" value="1"/>
</dbReference>
<dbReference type="PROSITE" id="PS00154">
    <property type="entry name" value="ATPASE_E1_E2"/>
    <property type="match status" value="1"/>
</dbReference>
<dbReference type="Pfam" id="PF00122">
    <property type="entry name" value="E1-E2_ATPase"/>
    <property type="match status" value="1"/>
</dbReference>
<dbReference type="InterPro" id="IPR023214">
    <property type="entry name" value="HAD_sf"/>
</dbReference>
<feature type="transmembrane region" description="Helical" evidence="11">
    <location>
        <begin position="85"/>
        <end position="106"/>
    </location>
</feature>
<feature type="transmembrane region" description="Helical" evidence="11">
    <location>
        <begin position="674"/>
        <end position="695"/>
    </location>
</feature>
<accession>A0ABY5I5L8</accession>
<feature type="domain" description="Cation-transporting P-type ATPase N-terminal" evidence="12">
    <location>
        <begin position="5"/>
        <end position="79"/>
    </location>
</feature>
<reference evidence="13" key="1">
    <citation type="submission" date="2022-07" db="EMBL/GenBank/DDBJ databases">
        <title>Faecal culturing of patients with breast cancer.</title>
        <authorList>
            <person name="Teng N.M.Y."/>
            <person name="Kiu R."/>
            <person name="Evans R."/>
            <person name="Baker D.J."/>
            <person name="Zenner C."/>
            <person name="Robinson S.D."/>
            <person name="Hall L.J."/>
        </authorList>
    </citation>
    <scope>NUCLEOTIDE SEQUENCE</scope>
    <source>
        <strain evidence="13">LH1062</strain>
    </source>
</reference>
<dbReference type="SUPFAM" id="SSF81660">
    <property type="entry name" value="Metal cation-transporting ATPase, ATP-binding domain N"/>
    <property type="match status" value="1"/>
</dbReference>
<feature type="transmembrane region" description="Helical" evidence="11">
    <location>
        <begin position="817"/>
        <end position="839"/>
    </location>
</feature>
<dbReference type="Proteomes" id="UP001060112">
    <property type="component" value="Chromosome"/>
</dbReference>
<feature type="transmembrane region" description="Helical" evidence="11">
    <location>
        <begin position="845"/>
        <end position="865"/>
    </location>
</feature>
<dbReference type="PANTHER" id="PTHR42861">
    <property type="entry name" value="CALCIUM-TRANSPORTING ATPASE"/>
    <property type="match status" value="1"/>
</dbReference>
<dbReference type="NCBIfam" id="TIGR01494">
    <property type="entry name" value="ATPase_P-type"/>
    <property type="match status" value="3"/>
</dbReference>
<evidence type="ECO:0000256" key="6">
    <source>
        <dbReference type="ARBA" id="ARBA00022837"/>
    </source>
</evidence>
<dbReference type="SUPFAM" id="SSF81653">
    <property type="entry name" value="Calcium ATPase, transduction domain A"/>
    <property type="match status" value="1"/>
</dbReference>
<sequence length="872" mass="96099">MNMIVSHYEEKEVLIQQLDSDENNGLTLSQVEKNREKYGRNTLKAKKKKTFFQKFLEQFKDVMIVILLFAALISFVIAFSEDDMIAFFEPLLIVAIVVVNALMGVIQENKAEKAMEALMQLSSPHARVIRDGKQQMIDAKDLVVGDILILQDGDYVPADARLLEESSLKVEESALTGESVPVEKDAIEPVALEAPLAERLNMVYSGCSILYGSAKAIVTQTGMNTEMGKIAKLIDDEVDTKTPLQNKLAQLGKYLGVLSLVICLIIFVMGIIDGMDLMEIFMTSVSLAVSAIPEGLPVIVTIVLSIGVSRMAEHKAIVKRLPAVETLGSTSIICSDKTGTLTQNKMTLVKLYTSEEKQLKDIDKAQSELDLKLLKAAVLCCNGDIEVKDGQEKPLGDPTETCLVSALMHKGITKQQVNDQYPRVFELPFDSNRKLMTTVNQVGKKRYAIVKGAYDVLVTRCLDGNMEVVNEAMLKMSQQALRVIAVGYKEVSDQDDAYDFEYLENDLHFAGLLGMIDPPRPEAKKAVVECQKAGIKPIMITGDHVVTARAIARELGILDDGDKAITGVELDNMSDAEFESKVEHISVYARVSPENKIRVVKTWQKKGYIVSMTGDGVNDAPALKASDIGCAMGITGTDVAKGAADLTLMDDNFSTIVAAVKEGRGIYNNIRKTVGFLLGTNIGEVVLVFCAMLFWKQAPLLSMQLLWINLVTDSLPAIALGREPIEDDVMEEKPRDKNESLFAHGLGVQIILQGLMFGCLALIAFRLGWLETGNIESGRTMSFVVLSLSQIIHAYNMRSSKSLFKIGIFKNKHLNQATFISVMMIFIVLFVPAINHIFGFEILPVYLYIIALLLAFVPVLILEIVKALHLIQ</sequence>
<dbReference type="SUPFAM" id="SSF81665">
    <property type="entry name" value="Calcium ATPase, transmembrane domain M"/>
    <property type="match status" value="1"/>
</dbReference>
<name>A0ABY5I5L8_9FIRM</name>
<dbReference type="PRINTS" id="PR00119">
    <property type="entry name" value="CATATPASE"/>
</dbReference>
<dbReference type="SUPFAM" id="SSF56784">
    <property type="entry name" value="HAD-like"/>
    <property type="match status" value="1"/>
</dbReference>
<evidence type="ECO:0000256" key="3">
    <source>
        <dbReference type="ARBA" id="ARBA00022568"/>
    </source>
</evidence>
<evidence type="ECO:0000256" key="2">
    <source>
        <dbReference type="ARBA" id="ARBA00012790"/>
    </source>
</evidence>
<dbReference type="SFLD" id="SFLDS00003">
    <property type="entry name" value="Haloacid_Dehalogenase"/>
    <property type="match status" value="1"/>
</dbReference>
<dbReference type="InterPro" id="IPR018303">
    <property type="entry name" value="ATPase_P-typ_P_site"/>
</dbReference>
<keyword evidence="14" id="KW-1185">Reference proteome</keyword>
<feature type="transmembrane region" description="Helical" evidence="11">
    <location>
        <begin position="254"/>
        <end position="272"/>
    </location>
</feature>
<evidence type="ECO:0000259" key="12">
    <source>
        <dbReference type="SMART" id="SM00831"/>
    </source>
</evidence>
<dbReference type="InterPro" id="IPR001757">
    <property type="entry name" value="P_typ_ATPase"/>
</dbReference>
<keyword evidence="3" id="KW-0813">Transport</keyword>
<keyword evidence="3" id="KW-0109">Calcium transport</keyword>
<comment type="subcellular location">
    <subcellularLocation>
        <location evidence="1">Membrane</location>
        <topology evidence="1">Multi-pass membrane protein</topology>
    </subcellularLocation>
</comment>
<evidence type="ECO:0000256" key="9">
    <source>
        <dbReference type="ARBA" id="ARBA00022989"/>
    </source>
</evidence>
<keyword evidence="5" id="KW-0547">Nucleotide-binding</keyword>
<dbReference type="InterPro" id="IPR036412">
    <property type="entry name" value="HAD-like_sf"/>
</dbReference>
<dbReference type="PRINTS" id="PR00120">
    <property type="entry name" value="HATPASE"/>
</dbReference>
<dbReference type="InterPro" id="IPR023298">
    <property type="entry name" value="ATPase_P-typ_TM_dom_sf"/>
</dbReference>